<gene>
    <name evidence="2" type="ORF">H6P81_021704</name>
</gene>
<proteinExistence type="predicted"/>
<protein>
    <submittedName>
        <fullName evidence="2">Uncharacterized protein</fullName>
    </submittedName>
</protein>
<evidence type="ECO:0000256" key="1">
    <source>
        <dbReference type="SAM" id="MobiDB-lite"/>
    </source>
</evidence>
<dbReference type="AlphaFoldDB" id="A0AAV7DTR3"/>
<organism evidence="2 3">
    <name type="scientific">Aristolochia fimbriata</name>
    <name type="common">White veined hardy Dutchman's pipe vine</name>
    <dbReference type="NCBI Taxonomy" id="158543"/>
    <lineage>
        <taxon>Eukaryota</taxon>
        <taxon>Viridiplantae</taxon>
        <taxon>Streptophyta</taxon>
        <taxon>Embryophyta</taxon>
        <taxon>Tracheophyta</taxon>
        <taxon>Spermatophyta</taxon>
        <taxon>Magnoliopsida</taxon>
        <taxon>Magnoliidae</taxon>
        <taxon>Piperales</taxon>
        <taxon>Aristolochiaceae</taxon>
        <taxon>Aristolochia</taxon>
    </lineage>
</organism>
<feature type="region of interest" description="Disordered" evidence="1">
    <location>
        <begin position="32"/>
        <end position="58"/>
    </location>
</feature>
<name>A0AAV7DTR3_ARIFI</name>
<evidence type="ECO:0000313" key="3">
    <source>
        <dbReference type="Proteomes" id="UP000825729"/>
    </source>
</evidence>
<keyword evidence="3" id="KW-1185">Reference proteome</keyword>
<dbReference type="EMBL" id="JAINDJ010000158">
    <property type="protein sequence ID" value="KAG9438348.1"/>
    <property type="molecule type" value="Genomic_DNA"/>
</dbReference>
<dbReference type="Proteomes" id="UP000825729">
    <property type="component" value="Unassembled WGS sequence"/>
</dbReference>
<evidence type="ECO:0000313" key="2">
    <source>
        <dbReference type="EMBL" id="KAG9438348.1"/>
    </source>
</evidence>
<reference evidence="2 3" key="1">
    <citation type="submission" date="2021-07" db="EMBL/GenBank/DDBJ databases">
        <title>The Aristolochia fimbriata genome: insights into angiosperm evolution, floral development and chemical biosynthesis.</title>
        <authorList>
            <person name="Jiao Y."/>
        </authorList>
    </citation>
    <scope>NUCLEOTIDE SEQUENCE [LARGE SCALE GENOMIC DNA]</scope>
    <source>
        <strain evidence="2">IBCAS-2021</strain>
        <tissue evidence="2">Leaf</tissue>
    </source>
</reference>
<comment type="caution">
    <text evidence="2">The sequence shown here is derived from an EMBL/GenBank/DDBJ whole genome shotgun (WGS) entry which is preliminary data.</text>
</comment>
<accession>A0AAV7DTR3</accession>
<feature type="region of interest" description="Disordered" evidence="1">
    <location>
        <begin position="151"/>
        <end position="189"/>
    </location>
</feature>
<sequence length="189" mass="20347">MSREAWRLPMKTSALSTGRAAVGADLGGSSKYSNENFEGERGKVPSCPPGSGSAGGRVQRLEEHRRVAWCRCARRPLKIRRTECIRLVVLITHQVSKVNSLWSMEQCRQGKSAKWIRNREKDWLSRGWARGPGQSNPSAVGGLLSSCSLAGGGSSAMPGGDDWERPFGGPSGVEQPTSELNADKGNPAV</sequence>